<accession>G4WV67</accession>
<dbReference type="PROSITE" id="PS50914">
    <property type="entry name" value="BON"/>
    <property type="match status" value="1"/>
</dbReference>
<reference evidence="4" key="1">
    <citation type="journal article" date="2004" name="Appl. Environ. Microbiol.">
        <title>Long-chain N-acyltyrosine synthases from environmental DNA.</title>
        <authorList>
            <person name="Brady S.F."/>
            <person name="Chao C.J."/>
            <person name="Clardy J."/>
        </authorList>
    </citation>
    <scope>NUCLEOTIDE SEQUENCE</scope>
</reference>
<dbReference type="InterPro" id="IPR007055">
    <property type="entry name" value="BON_dom"/>
</dbReference>
<name>G4WV67_9BACT</name>
<organism evidence="4">
    <name type="scientific">uncultured bacterium CSLG10</name>
    <dbReference type="NCBI Taxonomy" id="1091576"/>
    <lineage>
        <taxon>Bacteria</taxon>
        <taxon>environmental samples</taxon>
    </lineage>
</organism>
<dbReference type="Gene3D" id="3.30.1340.30">
    <property type="match status" value="1"/>
</dbReference>
<sequence length="129" mass="13633">MFRHVRRAAGVSVLVTAGALLCFGLPMPQTPPKADNTAVNKNGGPTADQQKENAADRTLSQQIRKAVLADKSLSTYAHNVKIISSNGTVTLRGPVRSETEKAAIEAKAKEIAGVSAVDNELTIQPKKGK</sequence>
<feature type="chain" id="PRO_5003470728" evidence="2">
    <location>
        <begin position="29"/>
        <end position="129"/>
    </location>
</feature>
<evidence type="ECO:0000313" key="4">
    <source>
        <dbReference type="EMBL" id="AEQ20319.1"/>
    </source>
</evidence>
<feature type="region of interest" description="Disordered" evidence="1">
    <location>
        <begin position="31"/>
        <end position="59"/>
    </location>
</feature>
<keyword evidence="2" id="KW-0732">Signal</keyword>
<evidence type="ECO:0000256" key="2">
    <source>
        <dbReference type="SAM" id="SignalP"/>
    </source>
</evidence>
<evidence type="ECO:0000256" key="1">
    <source>
        <dbReference type="SAM" id="MobiDB-lite"/>
    </source>
</evidence>
<feature type="signal peptide" evidence="2">
    <location>
        <begin position="1"/>
        <end position="28"/>
    </location>
</feature>
<dbReference type="SMART" id="SM00749">
    <property type="entry name" value="BON"/>
    <property type="match status" value="1"/>
</dbReference>
<dbReference type="InterPro" id="IPR014004">
    <property type="entry name" value="Transpt-assoc_nodulatn_dom_bac"/>
</dbReference>
<dbReference type="AlphaFoldDB" id="G4WV67"/>
<protein>
    <submittedName>
        <fullName evidence="4">Putative phospholipid-binding domain protein</fullName>
    </submittedName>
</protein>
<evidence type="ECO:0000259" key="3">
    <source>
        <dbReference type="PROSITE" id="PS50914"/>
    </source>
</evidence>
<feature type="domain" description="BON" evidence="3">
    <location>
        <begin position="55"/>
        <end position="125"/>
    </location>
</feature>
<dbReference type="Pfam" id="PF04972">
    <property type="entry name" value="BON"/>
    <property type="match status" value="1"/>
</dbReference>
<proteinExistence type="predicted"/>
<dbReference type="EMBL" id="JF429405">
    <property type="protein sequence ID" value="AEQ20319.1"/>
    <property type="molecule type" value="Genomic_DNA"/>
</dbReference>
<reference evidence="4" key="2">
    <citation type="journal article" date="2011" name="J. Bacteriol.">
        <title>Long-chain N-acyl amino acid synthases are linked to the putative PEP-CTERM/exosortase protein-sorting system in Gram-negative bacteria.</title>
        <authorList>
            <person name="Craig J.W."/>
            <person name="Cherry M.A."/>
            <person name="Brady S.F."/>
        </authorList>
    </citation>
    <scope>NUCLEOTIDE SEQUENCE</scope>
</reference>